<dbReference type="PROSITE" id="PS01124">
    <property type="entry name" value="HTH_ARAC_FAMILY_2"/>
    <property type="match status" value="1"/>
</dbReference>
<dbReference type="PANTHER" id="PTHR43547:SF2">
    <property type="entry name" value="HYBRID SIGNAL TRANSDUCTION HISTIDINE KINASE C"/>
    <property type="match status" value="1"/>
</dbReference>
<dbReference type="InterPro" id="IPR003661">
    <property type="entry name" value="HisK_dim/P_dom"/>
</dbReference>
<keyword evidence="18" id="KW-1185">Reference proteome</keyword>
<evidence type="ECO:0000256" key="6">
    <source>
        <dbReference type="ARBA" id="ARBA00022777"/>
    </source>
</evidence>
<dbReference type="InterPro" id="IPR018062">
    <property type="entry name" value="HTH_AraC-typ_CS"/>
</dbReference>
<evidence type="ECO:0000259" key="14">
    <source>
        <dbReference type="PROSITE" id="PS01124"/>
    </source>
</evidence>
<evidence type="ECO:0000256" key="5">
    <source>
        <dbReference type="ARBA" id="ARBA00022741"/>
    </source>
</evidence>
<keyword evidence="4" id="KW-0808">Transferase</keyword>
<dbReference type="InterPro" id="IPR001789">
    <property type="entry name" value="Sig_transdc_resp-reg_receiver"/>
</dbReference>
<keyword evidence="13" id="KW-0175">Coiled coil</keyword>
<dbReference type="InterPro" id="IPR036890">
    <property type="entry name" value="HATPase_C_sf"/>
</dbReference>
<dbReference type="InterPro" id="IPR036097">
    <property type="entry name" value="HisK_dim/P_sf"/>
</dbReference>
<dbReference type="GO" id="GO:0000155">
    <property type="term" value="F:phosphorelay sensor kinase activity"/>
    <property type="evidence" value="ECO:0007669"/>
    <property type="project" value="InterPro"/>
</dbReference>
<evidence type="ECO:0000259" key="15">
    <source>
        <dbReference type="PROSITE" id="PS50109"/>
    </source>
</evidence>
<evidence type="ECO:0000313" key="17">
    <source>
        <dbReference type="EMBL" id="SHJ24768.1"/>
    </source>
</evidence>
<dbReference type="FunFam" id="3.30.565.10:FF:000037">
    <property type="entry name" value="Hybrid sensor histidine kinase/response regulator"/>
    <property type="match status" value="1"/>
</dbReference>
<dbReference type="InterPro" id="IPR004358">
    <property type="entry name" value="Sig_transdc_His_kin-like_C"/>
</dbReference>
<dbReference type="Gene3D" id="3.30.565.10">
    <property type="entry name" value="Histidine kinase-like ATPase, C-terminal domain"/>
    <property type="match status" value="1"/>
</dbReference>
<keyword evidence="3 12" id="KW-0597">Phosphoprotein</keyword>
<dbReference type="InterPro" id="IPR003594">
    <property type="entry name" value="HATPase_dom"/>
</dbReference>
<evidence type="ECO:0000256" key="9">
    <source>
        <dbReference type="ARBA" id="ARBA00023015"/>
    </source>
</evidence>
<evidence type="ECO:0000256" key="13">
    <source>
        <dbReference type="SAM" id="Coils"/>
    </source>
</evidence>
<dbReference type="SUPFAM" id="SSF55874">
    <property type="entry name" value="ATPase domain of HSP90 chaperone/DNA topoisomerase II/histidine kinase"/>
    <property type="match status" value="1"/>
</dbReference>
<dbReference type="Pfam" id="PF12833">
    <property type="entry name" value="HTH_18"/>
    <property type="match status" value="1"/>
</dbReference>
<feature type="domain" description="Histidine kinase" evidence="15">
    <location>
        <begin position="424"/>
        <end position="640"/>
    </location>
</feature>
<dbReference type="GO" id="GO:0043565">
    <property type="term" value="F:sequence-specific DNA binding"/>
    <property type="evidence" value="ECO:0007669"/>
    <property type="project" value="InterPro"/>
</dbReference>
<protein>
    <recommendedName>
        <fullName evidence="2">histidine kinase</fullName>
        <ecNumber evidence="2">2.7.13.3</ecNumber>
    </recommendedName>
</protein>
<dbReference type="CDD" id="cd00075">
    <property type="entry name" value="HATPase"/>
    <property type="match status" value="1"/>
</dbReference>
<feature type="coiled-coil region" evidence="13">
    <location>
        <begin position="387"/>
        <end position="417"/>
    </location>
</feature>
<dbReference type="Gene3D" id="1.10.287.130">
    <property type="match status" value="1"/>
</dbReference>
<comment type="catalytic activity">
    <reaction evidence="1">
        <text>ATP + protein L-histidine = ADP + protein N-phospho-L-histidine.</text>
        <dbReference type="EC" id="2.7.13.3"/>
    </reaction>
</comment>
<dbReference type="GO" id="GO:0003700">
    <property type="term" value="F:DNA-binding transcription factor activity"/>
    <property type="evidence" value="ECO:0007669"/>
    <property type="project" value="InterPro"/>
</dbReference>
<dbReference type="Proteomes" id="UP000184050">
    <property type="component" value="Unassembled WGS sequence"/>
</dbReference>
<keyword evidence="6 17" id="KW-0418">Kinase</keyword>
<dbReference type="PRINTS" id="PR00344">
    <property type="entry name" value="BCTRLSENSOR"/>
</dbReference>
<dbReference type="PANTHER" id="PTHR43547">
    <property type="entry name" value="TWO-COMPONENT HISTIDINE KINASE"/>
    <property type="match status" value="1"/>
</dbReference>
<dbReference type="SMART" id="SM00342">
    <property type="entry name" value="HTH_ARAC"/>
    <property type="match status" value="1"/>
</dbReference>
<evidence type="ECO:0000256" key="11">
    <source>
        <dbReference type="ARBA" id="ARBA00023163"/>
    </source>
</evidence>
<keyword evidence="10" id="KW-0238">DNA-binding</keyword>
<dbReference type="GO" id="GO:0005524">
    <property type="term" value="F:ATP binding"/>
    <property type="evidence" value="ECO:0007669"/>
    <property type="project" value="UniProtKB-KW"/>
</dbReference>
<organism evidence="17 18">
    <name type="scientific">Tangfeifania diversioriginum</name>
    <dbReference type="NCBI Taxonomy" id="1168035"/>
    <lineage>
        <taxon>Bacteria</taxon>
        <taxon>Pseudomonadati</taxon>
        <taxon>Bacteroidota</taxon>
        <taxon>Bacteroidia</taxon>
        <taxon>Marinilabiliales</taxon>
        <taxon>Prolixibacteraceae</taxon>
        <taxon>Tangfeifania</taxon>
    </lineage>
</organism>
<dbReference type="CDD" id="cd17574">
    <property type="entry name" value="REC_OmpR"/>
    <property type="match status" value="1"/>
</dbReference>
<evidence type="ECO:0000256" key="7">
    <source>
        <dbReference type="ARBA" id="ARBA00022840"/>
    </source>
</evidence>
<sequence>MLKIDALEKELTAKNRELEIEKAFEKVREVAMLMRQSADLQKIVNIVARELNNMNLDITGVFMLINNNQIDKQFTFWGSTGVAETYMKKAAIPFLDRPIYRVLAEATTKGERFLVEEYSRDEKIEFFEHLFKHPPYNSSTPEWKKQVLSREGGYTRSVSVSHYTSIFVVNHFGRRLSDDDNKILKRFGQVFEQSYTRFLDIQKAEALAHETIKQASVDRIRGEIASMRTSEDLNRITPIIWHELETLEVPFIRCGVFIVDEEKENIQAYLTTPEGKSLAVLNLSFDANDLTNNAVKHWKKNQIYKERWNKEKFINWAKSMIKIGQIQNVKTYQGSSTPPESLHIHFVPFAQGILYVGNVSPLSDEKLELVQTLAEAFSIAYARYEDFKNVEEAKNKIEITLNELKIAQEKLQELDKLKSQFFANISHEFRTPLTLILGQIESIMSGNIEVHEKGKLQIANRNARRLLTLINQLLDLSKLESGSMDLKARQHNIVSFLKNLFYSFESMAESQKISLKFESELKNIPVVFDPDKMEKIFYNLISNAFNFSVSKGEIEVGLNVIDSIVEIRIKDTGIGIPSDRLPHIFDRFYQVDGSATRKHEGTGIGLALTKELIELHKGNILVNSKEGEGSEFIIQLPQGDFEIKKDEFAKPQTDTSLQLNGFNLTETEEKIPVWDSSGSDNDDILLIVEDNFDVRNYIADIFKSSFRILTAQNGEHGFSMAKNEIPDIIITDVMMPEMDGFQFSKQIRSNEKTSHVPIIMLTAKAGFDDRMAGLESGIDAYITKPFKAKELEVQTQNLLKQRKLLRERFCKSTIIKPSEVSAISTDQIFLEKTIQKIENHFGDYQFSVEQLAGHLNMSISQLNRKLNALIGQPAGQLMRSLRLQRAADLLKQNAGNVSEICFNLGFNDHAYFSRAFKKQFGCSPTEFKNQTT</sequence>
<dbReference type="InterPro" id="IPR009057">
    <property type="entry name" value="Homeodomain-like_sf"/>
</dbReference>
<dbReference type="PROSITE" id="PS50110">
    <property type="entry name" value="RESPONSE_REGULATORY"/>
    <property type="match status" value="1"/>
</dbReference>
<dbReference type="CDD" id="cd00082">
    <property type="entry name" value="HisKA"/>
    <property type="match status" value="1"/>
</dbReference>
<dbReference type="Gene3D" id="1.10.10.60">
    <property type="entry name" value="Homeodomain-like"/>
    <property type="match status" value="1"/>
</dbReference>
<evidence type="ECO:0000256" key="8">
    <source>
        <dbReference type="ARBA" id="ARBA00023012"/>
    </source>
</evidence>
<dbReference type="SUPFAM" id="SSF46689">
    <property type="entry name" value="Homeodomain-like"/>
    <property type="match status" value="1"/>
</dbReference>
<feature type="domain" description="HTH araC/xylS-type" evidence="14">
    <location>
        <begin position="831"/>
        <end position="930"/>
    </location>
</feature>
<dbReference type="EC" id="2.7.13.3" evidence="2"/>
<feature type="modified residue" description="4-aspartylphosphate" evidence="12">
    <location>
        <position position="732"/>
    </location>
</feature>
<dbReference type="InterPro" id="IPR005467">
    <property type="entry name" value="His_kinase_dom"/>
</dbReference>
<dbReference type="Pfam" id="PF00072">
    <property type="entry name" value="Response_reg"/>
    <property type="match status" value="1"/>
</dbReference>
<dbReference type="SUPFAM" id="SSF52172">
    <property type="entry name" value="CheY-like"/>
    <property type="match status" value="1"/>
</dbReference>
<name>A0A1M6HRD9_9BACT</name>
<evidence type="ECO:0000256" key="4">
    <source>
        <dbReference type="ARBA" id="ARBA00022679"/>
    </source>
</evidence>
<evidence type="ECO:0000259" key="16">
    <source>
        <dbReference type="PROSITE" id="PS50110"/>
    </source>
</evidence>
<dbReference type="Gene3D" id="3.40.50.2300">
    <property type="match status" value="1"/>
</dbReference>
<keyword evidence="5" id="KW-0547">Nucleotide-binding</keyword>
<dbReference type="SMART" id="SM00388">
    <property type="entry name" value="HisKA"/>
    <property type="match status" value="1"/>
</dbReference>
<feature type="domain" description="Response regulatory" evidence="16">
    <location>
        <begin position="684"/>
        <end position="799"/>
    </location>
</feature>
<dbReference type="SMART" id="SM00387">
    <property type="entry name" value="HATPase_c"/>
    <property type="match status" value="1"/>
</dbReference>
<dbReference type="STRING" id="1168035.SAMN05444280_11455"/>
<dbReference type="PROSITE" id="PS00041">
    <property type="entry name" value="HTH_ARAC_FAMILY_1"/>
    <property type="match status" value="1"/>
</dbReference>
<gene>
    <name evidence="17" type="ORF">SAMN05444280_11455</name>
</gene>
<dbReference type="SMART" id="SM00448">
    <property type="entry name" value="REC"/>
    <property type="match status" value="1"/>
</dbReference>
<evidence type="ECO:0000256" key="1">
    <source>
        <dbReference type="ARBA" id="ARBA00000085"/>
    </source>
</evidence>
<keyword evidence="7" id="KW-0067">ATP-binding</keyword>
<evidence type="ECO:0000256" key="10">
    <source>
        <dbReference type="ARBA" id="ARBA00023125"/>
    </source>
</evidence>
<reference evidence="17 18" key="1">
    <citation type="submission" date="2016-11" db="EMBL/GenBank/DDBJ databases">
        <authorList>
            <person name="Jaros S."/>
            <person name="Januszkiewicz K."/>
            <person name="Wedrychowicz H."/>
        </authorList>
    </citation>
    <scope>NUCLEOTIDE SEQUENCE [LARGE SCALE GENOMIC DNA]</scope>
    <source>
        <strain evidence="17 18">DSM 27063</strain>
    </source>
</reference>
<dbReference type="InterPro" id="IPR018060">
    <property type="entry name" value="HTH_AraC"/>
</dbReference>
<evidence type="ECO:0000313" key="18">
    <source>
        <dbReference type="Proteomes" id="UP000184050"/>
    </source>
</evidence>
<dbReference type="Pfam" id="PF00512">
    <property type="entry name" value="HisKA"/>
    <property type="match status" value="1"/>
</dbReference>
<accession>A0A1M6HRD9</accession>
<evidence type="ECO:0000256" key="2">
    <source>
        <dbReference type="ARBA" id="ARBA00012438"/>
    </source>
</evidence>
<evidence type="ECO:0000256" key="3">
    <source>
        <dbReference type="ARBA" id="ARBA00022553"/>
    </source>
</evidence>
<dbReference type="Pfam" id="PF02518">
    <property type="entry name" value="HATPase_c"/>
    <property type="match status" value="1"/>
</dbReference>
<evidence type="ECO:0000256" key="12">
    <source>
        <dbReference type="PROSITE-ProRule" id="PRU00169"/>
    </source>
</evidence>
<keyword evidence="9" id="KW-0805">Transcription regulation</keyword>
<dbReference type="PROSITE" id="PS50109">
    <property type="entry name" value="HIS_KIN"/>
    <property type="match status" value="1"/>
</dbReference>
<dbReference type="FunFam" id="1.10.287.130:FF:000045">
    <property type="entry name" value="Two-component system sensor histidine kinase/response regulator"/>
    <property type="match status" value="1"/>
</dbReference>
<dbReference type="InterPro" id="IPR011006">
    <property type="entry name" value="CheY-like_superfamily"/>
</dbReference>
<keyword evidence="11" id="KW-0804">Transcription</keyword>
<proteinExistence type="predicted"/>
<dbReference type="AlphaFoldDB" id="A0A1M6HRD9"/>
<dbReference type="EMBL" id="FQZE01000014">
    <property type="protein sequence ID" value="SHJ24768.1"/>
    <property type="molecule type" value="Genomic_DNA"/>
</dbReference>
<keyword evidence="8" id="KW-0902">Two-component regulatory system</keyword>
<dbReference type="SUPFAM" id="SSF47384">
    <property type="entry name" value="Homodimeric domain of signal transducing histidine kinase"/>
    <property type="match status" value="1"/>
</dbReference>